<dbReference type="Proteomes" id="UP001221757">
    <property type="component" value="Unassembled WGS sequence"/>
</dbReference>
<name>A0AAD7G3B4_MYCRO</name>
<dbReference type="EMBL" id="JARKIE010000318">
    <property type="protein sequence ID" value="KAJ7654771.1"/>
    <property type="molecule type" value="Genomic_DNA"/>
</dbReference>
<comment type="caution">
    <text evidence="2">The sequence shown here is derived from an EMBL/GenBank/DDBJ whole genome shotgun (WGS) entry which is preliminary data.</text>
</comment>
<proteinExistence type="predicted"/>
<reference evidence="2" key="1">
    <citation type="submission" date="2023-03" db="EMBL/GenBank/DDBJ databases">
        <title>Massive genome expansion in bonnet fungi (Mycena s.s.) driven by repeated elements and novel gene families across ecological guilds.</title>
        <authorList>
            <consortium name="Lawrence Berkeley National Laboratory"/>
            <person name="Harder C.B."/>
            <person name="Miyauchi S."/>
            <person name="Viragh M."/>
            <person name="Kuo A."/>
            <person name="Thoen E."/>
            <person name="Andreopoulos B."/>
            <person name="Lu D."/>
            <person name="Skrede I."/>
            <person name="Drula E."/>
            <person name="Henrissat B."/>
            <person name="Morin E."/>
            <person name="Kohler A."/>
            <person name="Barry K."/>
            <person name="LaButti K."/>
            <person name="Morin E."/>
            <person name="Salamov A."/>
            <person name="Lipzen A."/>
            <person name="Mereny Z."/>
            <person name="Hegedus B."/>
            <person name="Baldrian P."/>
            <person name="Stursova M."/>
            <person name="Weitz H."/>
            <person name="Taylor A."/>
            <person name="Grigoriev I.V."/>
            <person name="Nagy L.G."/>
            <person name="Martin F."/>
            <person name="Kauserud H."/>
        </authorList>
    </citation>
    <scope>NUCLEOTIDE SEQUENCE</scope>
    <source>
        <strain evidence="2">CBHHK067</strain>
    </source>
</reference>
<feature type="compositionally biased region" description="Pro residues" evidence="1">
    <location>
        <begin position="31"/>
        <end position="46"/>
    </location>
</feature>
<protein>
    <submittedName>
        <fullName evidence="2">Uncharacterized protein</fullName>
    </submittedName>
</protein>
<sequence length="248" mass="26111">MGPRISTNLLRLLRRAHSTDAALGLRSALPPDTPPSPHPSARPPPISDAEWELRTGRGILVLTQTLPTFFATGLVPHSDAGEPIYSPAVRLAYTPPAPLPAPLPKTLHIEGWQMYLASSVFVRHALNALYADLAVALDKVAVAPATPTSKSRDKSLFVGLTATGRARVSGAPGEWEVNSTYTFSPLTGLIHIHTVNSIHPAPHHAVYDALRASLGLGPGPVFGPNEPGRPGAASATKMNPKGDARPAS</sequence>
<dbReference type="AlphaFoldDB" id="A0AAD7G3B4"/>
<organism evidence="2 3">
    <name type="scientific">Mycena rosella</name>
    <name type="common">Pink bonnet</name>
    <name type="synonym">Agaricus rosellus</name>
    <dbReference type="NCBI Taxonomy" id="1033263"/>
    <lineage>
        <taxon>Eukaryota</taxon>
        <taxon>Fungi</taxon>
        <taxon>Dikarya</taxon>
        <taxon>Basidiomycota</taxon>
        <taxon>Agaricomycotina</taxon>
        <taxon>Agaricomycetes</taxon>
        <taxon>Agaricomycetidae</taxon>
        <taxon>Agaricales</taxon>
        <taxon>Marasmiineae</taxon>
        <taxon>Mycenaceae</taxon>
        <taxon>Mycena</taxon>
    </lineage>
</organism>
<feature type="region of interest" description="Disordered" evidence="1">
    <location>
        <begin position="220"/>
        <end position="248"/>
    </location>
</feature>
<evidence type="ECO:0000256" key="1">
    <source>
        <dbReference type="SAM" id="MobiDB-lite"/>
    </source>
</evidence>
<evidence type="ECO:0000313" key="3">
    <source>
        <dbReference type="Proteomes" id="UP001221757"/>
    </source>
</evidence>
<feature type="region of interest" description="Disordered" evidence="1">
    <location>
        <begin position="25"/>
        <end position="47"/>
    </location>
</feature>
<keyword evidence="3" id="KW-1185">Reference proteome</keyword>
<accession>A0AAD7G3B4</accession>
<evidence type="ECO:0000313" key="2">
    <source>
        <dbReference type="EMBL" id="KAJ7654771.1"/>
    </source>
</evidence>
<gene>
    <name evidence="2" type="ORF">B0H17DRAFT_1099536</name>
</gene>